<gene>
    <name evidence="3" type="primary">comC</name>
    <name evidence="3" type="ORF">V22_24550</name>
</gene>
<accession>A0A517TA09</accession>
<dbReference type="RefSeq" id="WP_145263018.1">
    <property type="nucleotide sequence ID" value="NZ_CP036316.1"/>
</dbReference>
<keyword evidence="1" id="KW-0472">Membrane</keyword>
<protein>
    <submittedName>
        <fullName evidence="3">Type 4 prepilin-like proteins leader peptide-processing enzyme</fullName>
    </submittedName>
</protein>
<keyword evidence="4" id="KW-1185">Reference proteome</keyword>
<dbReference type="GO" id="GO:0006465">
    <property type="term" value="P:signal peptide processing"/>
    <property type="evidence" value="ECO:0007669"/>
    <property type="project" value="TreeGrafter"/>
</dbReference>
<feature type="transmembrane region" description="Helical" evidence="1">
    <location>
        <begin position="286"/>
        <end position="316"/>
    </location>
</feature>
<evidence type="ECO:0000313" key="4">
    <source>
        <dbReference type="Proteomes" id="UP000319976"/>
    </source>
</evidence>
<dbReference type="InterPro" id="IPR010627">
    <property type="entry name" value="Prepilin_pept_A24_N"/>
</dbReference>
<feature type="domain" description="Prepilin peptidase A24 N-terminal" evidence="2">
    <location>
        <begin position="73"/>
        <end position="153"/>
    </location>
</feature>
<dbReference type="InterPro" id="IPR050882">
    <property type="entry name" value="Prepilin_peptidase/N-MTase"/>
</dbReference>
<organism evidence="3 4">
    <name type="scientific">Calycomorphotria hydatis</name>
    <dbReference type="NCBI Taxonomy" id="2528027"/>
    <lineage>
        <taxon>Bacteria</taxon>
        <taxon>Pseudomonadati</taxon>
        <taxon>Planctomycetota</taxon>
        <taxon>Planctomycetia</taxon>
        <taxon>Planctomycetales</taxon>
        <taxon>Planctomycetaceae</taxon>
        <taxon>Calycomorphotria</taxon>
    </lineage>
</organism>
<dbReference type="GO" id="GO:0004190">
    <property type="term" value="F:aspartic-type endopeptidase activity"/>
    <property type="evidence" value="ECO:0007669"/>
    <property type="project" value="TreeGrafter"/>
</dbReference>
<dbReference type="GO" id="GO:0005886">
    <property type="term" value="C:plasma membrane"/>
    <property type="evidence" value="ECO:0007669"/>
    <property type="project" value="TreeGrafter"/>
</dbReference>
<evidence type="ECO:0000256" key="1">
    <source>
        <dbReference type="SAM" id="Phobius"/>
    </source>
</evidence>
<feature type="transmembrane region" description="Helical" evidence="1">
    <location>
        <begin position="188"/>
        <end position="207"/>
    </location>
</feature>
<dbReference type="PANTHER" id="PTHR30487:SF0">
    <property type="entry name" value="PREPILIN LEADER PEPTIDASE_N-METHYLTRANSFERASE-RELATED"/>
    <property type="match status" value="1"/>
</dbReference>
<reference evidence="3 4" key="1">
    <citation type="submission" date="2019-02" db="EMBL/GenBank/DDBJ databases">
        <title>Deep-cultivation of Planctomycetes and their phenomic and genomic characterization uncovers novel biology.</title>
        <authorList>
            <person name="Wiegand S."/>
            <person name="Jogler M."/>
            <person name="Boedeker C."/>
            <person name="Pinto D."/>
            <person name="Vollmers J."/>
            <person name="Rivas-Marin E."/>
            <person name="Kohn T."/>
            <person name="Peeters S.H."/>
            <person name="Heuer A."/>
            <person name="Rast P."/>
            <person name="Oberbeckmann S."/>
            <person name="Bunk B."/>
            <person name="Jeske O."/>
            <person name="Meyerdierks A."/>
            <person name="Storesund J.E."/>
            <person name="Kallscheuer N."/>
            <person name="Luecker S."/>
            <person name="Lage O.M."/>
            <person name="Pohl T."/>
            <person name="Merkel B.J."/>
            <person name="Hornburger P."/>
            <person name="Mueller R.-W."/>
            <person name="Bruemmer F."/>
            <person name="Labrenz M."/>
            <person name="Spormann A.M."/>
            <person name="Op den Camp H."/>
            <person name="Overmann J."/>
            <person name="Amann R."/>
            <person name="Jetten M.S.M."/>
            <person name="Mascher T."/>
            <person name="Medema M.H."/>
            <person name="Devos D.P."/>
            <person name="Kaster A.-K."/>
            <person name="Ovreas L."/>
            <person name="Rohde M."/>
            <person name="Galperin M.Y."/>
            <person name="Jogler C."/>
        </authorList>
    </citation>
    <scope>NUCLEOTIDE SEQUENCE [LARGE SCALE GENOMIC DNA]</scope>
    <source>
        <strain evidence="3 4">V22</strain>
    </source>
</reference>
<dbReference type="Pfam" id="PF06750">
    <property type="entry name" value="A24_N_bact"/>
    <property type="match status" value="1"/>
</dbReference>
<evidence type="ECO:0000313" key="3">
    <source>
        <dbReference type="EMBL" id="QDT65208.1"/>
    </source>
</evidence>
<feature type="transmembrane region" description="Helical" evidence="1">
    <location>
        <begin position="7"/>
        <end position="29"/>
    </location>
</feature>
<name>A0A517TA09_9PLAN</name>
<dbReference type="OrthoDB" id="9789291at2"/>
<proteinExistence type="predicted"/>
<dbReference type="Proteomes" id="UP000319976">
    <property type="component" value="Chromosome"/>
</dbReference>
<keyword evidence="1" id="KW-1133">Transmembrane helix</keyword>
<dbReference type="PANTHER" id="PTHR30487">
    <property type="entry name" value="TYPE 4 PREPILIN-LIKE PROTEINS LEADER PEPTIDE-PROCESSING ENZYME"/>
    <property type="match status" value="1"/>
</dbReference>
<dbReference type="KEGG" id="chya:V22_24550"/>
<sequence>MTPQLALLRLIHCLFALFCFAAFVNFIAIPTWDTIDYTFFEQPQAQVLEDLSTMQQMRIRAMELFTASWFFSLGAAIGSYLNVVAYRVPMGKTVFANDSSCPICNSRIKSLDNIPIIGWVRLKGQCRSCGNPISIRYPIVELFCATIFLLLYIVEVLTGADNIPHSKSYFYRGAIWIVWYTKWDVIGFYAYHCLLLCSLLTFTLFAFDGNRTPFYAFAVAAAIGFIPSIIWPYLLPVPVIPEQWEGIITFPNYITPIIGGIVGAGLGILIRSVITHAMGNTNSRDIHYSLALTGMFLGWQAAFTIACVAFLILIVSDALSKLFPVCAKAFSNCACLGATLLLLCFWAKYDNLIYDAAVNSIIHS</sequence>
<feature type="transmembrane region" description="Helical" evidence="1">
    <location>
        <begin position="253"/>
        <end position="274"/>
    </location>
</feature>
<feature type="transmembrane region" description="Helical" evidence="1">
    <location>
        <begin position="322"/>
        <end position="346"/>
    </location>
</feature>
<dbReference type="AlphaFoldDB" id="A0A517TA09"/>
<evidence type="ECO:0000259" key="2">
    <source>
        <dbReference type="Pfam" id="PF06750"/>
    </source>
</evidence>
<feature type="transmembrane region" description="Helical" evidence="1">
    <location>
        <begin position="135"/>
        <end position="154"/>
    </location>
</feature>
<feature type="transmembrane region" description="Helical" evidence="1">
    <location>
        <begin position="64"/>
        <end position="83"/>
    </location>
</feature>
<dbReference type="EMBL" id="CP036316">
    <property type="protein sequence ID" value="QDT65208.1"/>
    <property type="molecule type" value="Genomic_DNA"/>
</dbReference>
<keyword evidence="1" id="KW-0812">Transmembrane</keyword>
<feature type="transmembrane region" description="Helical" evidence="1">
    <location>
        <begin position="214"/>
        <end position="233"/>
    </location>
</feature>